<gene>
    <name evidence="2" type="ORF">CWS31_006225</name>
</gene>
<feature type="chain" id="PRO_5045542631" description="Transporter" evidence="1">
    <location>
        <begin position="26"/>
        <end position="280"/>
    </location>
</feature>
<evidence type="ECO:0008006" key="4">
    <source>
        <dbReference type="Google" id="ProtNLM"/>
    </source>
</evidence>
<evidence type="ECO:0000313" key="3">
    <source>
        <dbReference type="Proteomes" id="UP000815846"/>
    </source>
</evidence>
<feature type="signal peptide" evidence="1">
    <location>
        <begin position="1"/>
        <end position="25"/>
    </location>
</feature>
<comment type="caution">
    <text evidence="2">The sequence shown here is derived from an EMBL/GenBank/DDBJ whole genome shotgun (WGS) entry which is preliminary data.</text>
</comment>
<reference evidence="2 3" key="1">
    <citation type="submission" date="2019-08" db="EMBL/GenBank/DDBJ databases">
        <title>Microbe sample from Colwellia echini.</title>
        <authorList>
            <person name="Christiansen L."/>
            <person name="Pathiraja D."/>
            <person name="Schultz-Johansen M."/>
            <person name="Choi I.-G."/>
            <person name="Stougaard P."/>
        </authorList>
    </citation>
    <scope>NUCLEOTIDE SEQUENCE [LARGE SCALE GENOMIC DNA]</scope>
    <source>
        <strain evidence="2 3">A3</strain>
    </source>
</reference>
<keyword evidence="3" id="KW-1185">Reference proteome</keyword>
<evidence type="ECO:0000313" key="2">
    <source>
        <dbReference type="EMBL" id="TYK66199.1"/>
    </source>
</evidence>
<name>A0ABY3MYC8_9GAMM</name>
<proteinExistence type="predicted"/>
<sequence length="280" mass="31812">MKPRLINLILLVNSVIYFNTTAVNAEELEPVHYAYANYLGSGIYKTTGQNATLFSLPFSFELGKKGKMTYELRLPISLGFFDFTFSDIPNLDLPDSVGTLTISPGIGFKYQYTDNWVIESYVDGGYGLNLTTDEGVSIHSSGVSTLYYFNVKEYDSIWVNRLYYARYDGNGYEAYDTYAALQTGLDTGLPLQYQVLGYKFQPRLFATAFWYFSEVDFLTPRSLGSEGEEHVTLSNSFEFGFTLKFTETVGYSWAGIERLGLSYRFSENFSAFRLLFSFPI</sequence>
<dbReference type="EMBL" id="PJAI02000005">
    <property type="protein sequence ID" value="TYK66199.1"/>
    <property type="molecule type" value="Genomic_DNA"/>
</dbReference>
<organism evidence="2 3">
    <name type="scientific">Colwellia echini</name>
    <dbReference type="NCBI Taxonomy" id="1982103"/>
    <lineage>
        <taxon>Bacteria</taxon>
        <taxon>Pseudomonadati</taxon>
        <taxon>Pseudomonadota</taxon>
        <taxon>Gammaproteobacteria</taxon>
        <taxon>Alteromonadales</taxon>
        <taxon>Colwelliaceae</taxon>
        <taxon>Colwellia</taxon>
    </lineage>
</organism>
<protein>
    <recommendedName>
        <fullName evidence="4">Transporter</fullName>
    </recommendedName>
</protein>
<dbReference type="Proteomes" id="UP000815846">
    <property type="component" value="Unassembled WGS sequence"/>
</dbReference>
<accession>A0ABY3MYC8</accession>
<dbReference type="RefSeq" id="WP_101344390.1">
    <property type="nucleotide sequence ID" value="NZ_PJAI02000005.1"/>
</dbReference>
<keyword evidence="1" id="KW-0732">Signal</keyword>
<evidence type="ECO:0000256" key="1">
    <source>
        <dbReference type="SAM" id="SignalP"/>
    </source>
</evidence>